<protein>
    <submittedName>
        <fullName evidence="6">UDP-N-acetyl-D-glucosamine 6-dehydrogenase</fullName>
        <ecNumber evidence="6">1.1.1.136</ecNumber>
    </submittedName>
</protein>
<organism evidence="6 7">
    <name type="scientific">Marinobacter salarius</name>
    <dbReference type="NCBI Taxonomy" id="1420917"/>
    <lineage>
        <taxon>Bacteria</taxon>
        <taxon>Pseudomonadati</taxon>
        <taxon>Pseudomonadota</taxon>
        <taxon>Gammaproteobacteria</taxon>
        <taxon>Pseudomonadales</taxon>
        <taxon>Marinobacteraceae</taxon>
        <taxon>Marinobacter</taxon>
    </lineage>
</organism>
<dbReference type="PIRSF" id="PIRSF500136">
    <property type="entry name" value="UDP_ManNAc_DH"/>
    <property type="match status" value="1"/>
</dbReference>
<evidence type="ECO:0000259" key="5">
    <source>
        <dbReference type="SMART" id="SM00984"/>
    </source>
</evidence>
<evidence type="ECO:0000256" key="4">
    <source>
        <dbReference type="PIRNR" id="PIRNR000124"/>
    </source>
</evidence>
<dbReference type="PANTHER" id="PTHR43491:SF2">
    <property type="entry name" value="UDP-N-ACETYL-D-MANNOSAMINE DEHYDROGENASE"/>
    <property type="match status" value="1"/>
</dbReference>
<dbReference type="InterPro" id="IPR001732">
    <property type="entry name" value="UDP-Glc/GDP-Man_DH_N"/>
</dbReference>
<dbReference type="Proteomes" id="UP000193100">
    <property type="component" value="Chromosome"/>
</dbReference>
<evidence type="ECO:0000256" key="1">
    <source>
        <dbReference type="ARBA" id="ARBA00006601"/>
    </source>
</evidence>
<proteinExistence type="inferred from homology"/>
<dbReference type="GO" id="GO:0016628">
    <property type="term" value="F:oxidoreductase activity, acting on the CH-CH group of donors, NAD or NADP as acceptor"/>
    <property type="evidence" value="ECO:0007669"/>
    <property type="project" value="InterPro"/>
</dbReference>
<dbReference type="InterPro" id="IPR028359">
    <property type="entry name" value="UDP_ManNAc/GlcNAc_DH"/>
</dbReference>
<dbReference type="GO" id="GO:0000271">
    <property type="term" value="P:polysaccharide biosynthetic process"/>
    <property type="evidence" value="ECO:0007669"/>
    <property type="project" value="InterPro"/>
</dbReference>
<dbReference type="PANTHER" id="PTHR43491">
    <property type="entry name" value="UDP-N-ACETYL-D-MANNOSAMINE DEHYDROGENASE"/>
    <property type="match status" value="1"/>
</dbReference>
<evidence type="ECO:0000256" key="3">
    <source>
        <dbReference type="ARBA" id="ARBA00023027"/>
    </source>
</evidence>
<dbReference type="Pfam" id="PF03720">
    <property type="entry name" value="UDPG_MGDP_dh_C"/>
    <property type="match status" value="1"/>
</dbReference>
<feature type="domain" description="UDP-glucose/GDP-mannose dehydrogenase C-terminal" evidence="5">
    <location>
        <begin position="313"/>
        <end position="413"/>
    </location>
</feature>
<reference evidence="6 7" key="1">
    <citation type="submission" date="2017-04" db="EMBL/GenBank/DDBJ databases">
        <title>Genome Sequence of Marinobacter salarius strain SMR5 Isolated from a culture of the Diatom Skeletonema marinoi.</title>
        <authorList>
            <person name="Topel M."/>
            <person name="Pinder M.I.M."/>
            <person name="Johansson O.N."/>
            <person name="Kourtchenko O."/>
            <person name="Godhe A."/>
            <person name="Clarke A.K."/>
        </authorList>
    </citation>
    <scope>NUCLEOTIDE SEQUENCE [LARGE SCALE GENOMIC DNA]</scope>
    <source>
        <strain evidence="6 7">SMR5</strain>
    </source>
</reference>
<dbReference type="GO" id="GO:0047004">
    <property type="term" value="F:UDP-N-acetylglucosamine 6-dehydrogenase activity"/>
    <property type="evidence" value="ECO:0007669"/>
    <property type="project" value="UniProtKB-EC"/>
</dbReference>
<dbReference type="RefSeq" id="WP_085679961.1">
    <property type="nucleotide sequence ID" value="NZ_CP020931.1"/>
</dbReference>
<sequence>MKKIAVVGLGYVGLPLAAAFGEKRDVVGFDINVKRIAELKDGVDFTREVSREELAASKGLSFADTLDGIRDCQIYIVTVPTPIDEFKSPDLTPLVKASESVGSVLKRGDIVIYESTVYPGATEEVCVPILEKVSGLVFNQDFHAGYSPERINPGDKEHRVTTIKKVTSGSTPAIADEVDAIYAGIITAGTHKASSIKVAEAAKVIENTQRDLNIALMNELSMIFSKLKIDTHEVIAAASTKWNFLPFKPGLVGGHCIGVDPYYLTHKAQAIGYHPEIILSGRRVNDNMGPYAASELVKAMIKAGHTVANARVLIMGFTFKENCPDLRNTRVIDVVKELSEFGCKVDVTDCWADNEEAEHEYGITLKQNPEKAQYDAVLLAVPHREYVARSSHNLREYMKDNGVLFDLKGVLPLGEADLRL</sequence>
<dbReference type="EMBL" id="CP020931">
    <property type="protein sequence ID" value="ARM83551.1"/>
    <property type="molecule type" value="Genomic_DNA"/>
</dbReference>
<accession>A0A1W6K822</accession>
<dbReference type="InterPro" id="IPR014026">
    <property type="entry name" value="UDP-Glc/GDP-Man_DH_dimer"/>
</dbReference>
<dbReference type="PIRSF" id="PIRSF000124">
    <property type="entry name" value="UDPglc_GDPman_dh"/>
    <property type="match status" value="1"/>
</dbReference>
<dbReference type="Gene3D" id="3.40.50.720">
    <property type="entry name" value="NAD(P)-binding Rossmann-like Domain"/>
    <property type="match status" value="2"/>
</dbReference>
<evidence type="ECO:0000313" key="7">
    <source>
        <dbReference type="Proteomes" id="UP000193100"/>
    </source>
</evidence>
<name>A0A1W6K822_9GAMM</name>
<dbReference type="InterPro" id="IPR014027">
    <property type="entry name" value="UDP-Glc/GDP-Man_DH_C"/>
</dbReference>
<dbReference type="STRING" id="1420917.AU15_01230"/>
<dbReference type="SUPFAM" id="SSF51735">
    <property type="entry name" value="NAD(P)-binding Rossmann-fold domains"/>
    <property type="match status" value="1"/>
</dbReference>
<keyword evidence="2 6" id="KW-0560">Oxidoreductase</keyword>
<dbReference type="NCBIfam" id="NF011729">
    <property type="entry name" value="PRK15182.1"/>
    <property type="match status" value="1"/>
</dbReference>
<dbReference type="SUPFAM" id="SSF48179">
    <property type="entry name" value="6-phosphogluconate dehydrogenase C-terminal domain-like"/>
    <property type="match status" value="1"/>
</dbReference>
<dbReference type="InterPro" id="IPR036291">
    <property type="entry name" value="NAD(P)-bd_dom_sf"/>
</dbReference>
<dbReference type="Pfam" id="PF00984">
    <property type="entry name" value="UDPG_MGDP_dh"/>
    <property type="match status" value="1"/>
</dbReference>
<keyword evidence="3" id="KW-0520">NAD</keyword>
<dbReference type="InterPro" id="IPR017476">
    <property type="entry name" value="UDP-Glc/GDP-Man"/>
</dbReference>
<dbReference type="SMART" id="SM00984">
    <property type="entry name" value="UDPG_MGDP_dh_C"/>
    <property type="match status" value="1"/>
</dbReference>
<dbReference type="InterPro" id="IPR008927">
    <property type="entry name" value="6-PGluconate_DH-like_C_sf"/>
</dbReference>
<dbReference type="EC" id="1.1.1.136" evidence="6"/>
<dbReference type="GeneID" id="77255426"/>
<dbReference type="GO" id="GO:0051287">
    <property type="term" value="F:NAD binding"/>
    <property type="evidence" value="ECO:0007669"/>
    <property type="project" value="InterPro"/>
</dbReference>
<dbReference type="Pfam" id="PF03721">
    <property type="entry name" value="UDPG_MGDP_dh_N"/>
    <property type="match status" value="1"/>
</dbReference>
<dbReference type="SUPFAM" id="SSF52413">
    <property type="entry name" value="UDP-glucose/GDP-mannose dehydrogenase C-terminal domain"/>
    <property type="match status" value="1"/>
</dbReference>
<dbReference type="InterPro" id="IPR036220">
    <property type="entry name" value="UDP-Glc/GDP-Man_DH_C_sf"/>
</dbReference>
<comment type="similarity">
    <text evidence="1 4">Belongs to the UDP-glucose/GDP-mannose dehydrogenase family.</text>
</comment>
<evidence type="ECO:0000256" key="2">
    <source>
        <dbReference type="ARBA" id="ARBA00023002"/>
    </source>
</evidence>
<dbReference type="NCBIfam" id="TIGR03026">
    <property type="entry name" value="NDP-sugDHase"/>
    <property type="match status" value="1"/>
</dbReference>
<evidence type="ECO:0000313" key="6">
    <source>
        <dbReference type="EMBL" id="ARM83551.1"/>
    </source>
</evidence>
<dbReference type="AlphaFoldDB" id="A0A1W6K822"/>
<gene>
    <name evidence="6" type="primary">wbpA</name>
    <name evidence="6" type="ORF">MARSALSMR5_01459</name>
</gene>